<evidence type="ECO:0000313" key="3">
    <source>
        <dbReference type="EMBL" id="OHA08352.1"/>
    </source>
</evidence>
<dbReference type="PANTHER" id="PTHR37938:SF1">
    <property type="entry name" value="BLL0215 PROTEIN"/>
    <property type="match status" value="1"/>
</dbReference>
<dbReference type="STRING" id="1802281.A3A44_03040"/>
<evidence type="ECO:0000256" key="1">
    <source>
        <dbReference type="SAM" id="Phobius"/>
    </source>
</evidence>
<dbReference type="EMBL" id="MHQT01000042">
    <property type="protein sequence ID" value="OHA08352.1"/>
    <property type="molecule type" value="Genomic_DNA"/>
</dbReference>
<proteinExistence type="predicted"/>
<comment type="caution">
    <text evidence="3">The sequence shown here is derived from an EMBL/GenBank/DDBJ whole genome shotgun (WGS) entry which is preliminary data.</text>
</comment>
<keyword evidence="1" id="KW-0472">Membrane</keyword>
<dbReference type="AlphaFoldDB" id="A0A1G2LC32"/>
<evidence type="ECO:0000313" key="4">
    <source>
        <dbReference type="Proteomes" id="UP000178977"/>
    </source>
</evidence>
<name>A0A1G2LC32_9BACT</name>
<keyword evidence="1" id="KW-1133">Transmembrane helix</keyword>
<dbReference type="Pfam" id="PF03703">
    <property type="entry name" value="bPH_2"/>
    <property type="match status" value="1"/>
</dbReference>
<accession>A0A1G2LC32</accession>
<dbReference type="InterPro" id="IPR005182">
    <property type="entry name" value="YdbS-like_PH"/>
</dbReference>
<keyword evidence="1" id="KW-0812">Transmembrane</keyword>
<sequence length="180" mass="20389">MIKLFPNETVILVIRRHWIVFVLPGLTFTFLLIAPVILLAAAPSYLPGTANATVGSLVKFFYAIYLMAVLLGVLIFWVKYYLDAWILTDQRIITIDQHGLFDRRISEIAMERVQDVTIEIPSLLATFLGYGTIRVQTASESAFSTNQVPDCYRAKDLILKYSRSPREAIPHDADQKILRG</sequence>
<feature type="transmembrane region" description="Helical" evidence="1">
    <location>
        <begin position="62"/>
        <end position="82"/>
    </location>
</feature>
<dbReference type="Proteomes" id="UP000178977">
    <property type="component" value="Unassembled WGS sequence"/>
</dbReference>
<feature type="transmembrane region" description="Helical" evidence="1">
    <location>
        <begin position="20"/>
        <end position="42"/>
    </location>
</feature>
<reference evidence="3 4" key="1">
    <citation type="journal article" date="2016" name="Nat. Commun.">
        <title>Thousands of microbial genomes shed light on interconnected biogeochemical processes in an aquifer system.</title>
        <authorList>
            <person name="Anantharaman K."/>
            <person name="Brown C.T."/>
            <person name="Hug L.A."/>
            <person name="Sharon I."/>
            <person name="Castelle C.J."/>
            <person name="Probst A.J."/>
            <person name="Thomas B.C."/>
            <person name="Singh A."/>
            <person name="Wilkins M.J."/>
            <person name="Karaoz U."/>
            <person name="Brodie E.L."/>
            <person name="Williams K.H."/>
            <person name="Hubbard S.S."/>
            <person name="Banfield J.F."/>
        </authorList>
    </citation>
    <scope>NUCLEOTIDE SEQUENCE [LARGE SCALE GENOMIC DNA]</scope>
</reference>
<feature type="domain" description="YdbS-like PH" evidence="2">
    <location>
        <begin position="85"/>
        <end position="142"/>
    </location>
</feature>
<dbReference type="PANTHER" id="PTHR37938">
    <property type="entry name" value="BLL0215 PROTEIN"/>
    <property type="match status" value="1"/>
</dbReference>
<organism evidence="3 4">
    <name type="scientific">Candidatus Sungbacteria bacterium RIFCSPLOWO2_01_FULL_60_25</name>
    <dbReference type="NCBI Taxonomy" id="1802281"/>
    <lineage>
        <taxon>Bacteria</taxon>
        <taxon>Candidatus Sungiibacteriota</taxon>
    </lineage>
</organism>
<evidence type="ECO:0000259" key="2">
    <source>
        <dbReference type="Pfam" id="PF03703"/>
    </source>
</evidence>
<protein>
    <recommendedName>
        <fullName evidence="2">YdbS-like PH domain-containing protein</fullName>
    </recommendedName>
</protein>
<gene>
    <name evidence="3" type="ORF">A3A44_03040</name>
</gene>